<comment type="catalytic activity">
    <reaction evidence="2">
        <text>N-terminal L-alanyl-[ribosomal protein bS18] + acetyl-CoA = N-terminal N(alpha)-acetyl-L-alanyl-[ribosomal protein bS18] + CoA + H(+)</text>
        <dbReference type="Rhea" id="RHEA:43756"/>
        <dbReference type="Rhea" id="RHEA-COMP:10676"/>
        <dbReference type="Rhea" id="RHEA-COMP:10677"/>
        <dbReference type="ChEBI" id="CHEBI:15378"/>
        <dbReference type="ChEBI" id="CHEBI:57287"/>
        <dbReference type="ChEBI" id="CHEBI:57288"/>
        <dbReference type="ChEBI" id="CHEBI:64718"/>
        <dbReference type="ChEBI" id="CHEBI:83683"/>
        <dbReference type="EC" id="2.3.1.266"/>
    </reaction>
</comment>
<accession>A0ABX0KCD3</accession>
<dbReference type="PANTHER" id="PTHR13947:SF37">
    <property type="entry name" value="LD18367P"/>
    <property type="match status" value="1"/>
</dbReference>
<keyword evidence="2" id="KW-0963">Cytoplasm</keyword>
<keyword evidence="1" id="KW-0808">Transferase</keyword>
<sequence>MTVTSLDIVEAGAGFCDVFAAIHAESFEENERWSSSAFQSFFETPKTFALIALMEGEPVGFILARLIADEAEILTLAVRGTGRRRGVASTLVRTLQDHLKDINIIRLFLEVSILNGPAKALYRAAGFEKAGRRRRYYADGSDADVMVWEN</sequence>
<protein>
    <recommendedName>
        <fullName evidence="2">[Ribosomal protein bS18]-alanine N-acetyltransferase</fullName>
        <ecNumber evidence="2">2.3.1.266</ecNumber>
    </recommendedName>
</protein>
<dbReference type="InterPro" id="IPR050769">
    <property type="entry name" value="NAT_camello-type"/>
</dbReference>
<gene>
    <name evidence="4" type="primary">rimI</name>
    <name evidence="4" type="ORF">GOB84_16450</name>
</gene>
<name>A0ABX0KCD3_9PROT</name>
<evidence type="ECO:0000259" key="3">
    <source>
        <dbReference type="PROSITE" id="PS51186"/>
    </source>
</evidence>
<dbReference type="InterPro" id="IPR000182">
    <property type="entry name" value="GNAT_dom"/>
</dbReference>
<feature type="domain" description="N-acetyltransferase" evidence="3">
    <location>
        <begin position="6"/>
        <end position="150"/>
    </location>
</feature>
<dbReference type="PROSITE" id="PS51186">
    <property type="entry name" value="GNAT"/>
    <property type="match status" value="1"/>
</dbReference>
<reference evidence="4 5" key="1">
    <citation type="journal article" date="2020" name="Int. J. Syst. Evol. Microbiol.">
        <title>Novel acetic acid bacteria from cider fermentations: Acetobacter conturbans sp. nov. and Acetobacter fallax sp. nov.</title>
        <authorList>
            <person name="Sombolestani A.S."/>
            <person name="Cleenwerck I."/>
            <person name="Cnockaert M."/>
            <person name="Borremans W."/>
            <person name="Wieme A.D."/>
            <person name="De Vuyst L."/>
            <person name="Vandamme P."/>
        </authorList>
    </citation>
    <scope>NUCLEOTIDE SEQUENCE [LARGE SCALE GENOMIC DNA]</scope>
    <source>
        <strain evidence="4 5">LMG 1637</strain>
    </source>
</reference>
<comment type="subcellular location">
    <subcellularLocation>
        <location evidence="2">Cytoplasm</location>
    </subcellularLocation>
</comment>
<dbReference type="Pfam" id="PF00583">
    <property type="entry name" value="Acetyltransf_1"/>
    <property type="match status" value="1"/>
</dbReference>
<dbReference type="SUPFAM" id="SSF55729">
    <property type="entry name" value="Acyl-CoA N-acyltransferases (Nat)"/>
    <property type="match status" value="1"/>
</dbReference>
<dbReference type="NCBIfam" id="TIGR01575">
    <property type="entry name" value="rimI"/>
    <property type="match status" value="1"/>
</dbReference>
<comment type="similarity">
    <text evidence="2">Belongs to the acetyltransferase family. RimI subfamily.</text>
</comment>
<comment type="function">
    <text evidence="2">Acetylates the N-terminal alanine of ribosomal protein bS18.</text>
</comment>
<dbReference type="Proteomes" id="UP000615326">
    <property type="component" value="Unassembled WGS sequence"/>
</dbReference>
<evidence type="ECO:0000256" key="1">
    <source>
        <dbReference type="ARBA" id="ARBA00022679"/>
    </source>
</evidence>
<dbReference type="EC" id="2.3.1.266" evidence="2"/>
<comment type="caution">
    <text evidence="4">The sequence shown here is derived from an EMBL/GenBank/DDBJ whole genome shotgun (WGS) entry which is preliminary data.</text>
</comment>
<dbReference type="RefSeq" id="WP_173578560.1">
    <property type="nucleotide sequence ID" value="NZ_WOSW01000053.1"/>
</dbReference>
<keyword evidence="5" id="KW-1185">Reference proteome</keyword>
<evidence type="ECO:0000313" key="5">
    <source>
        <dbReference type="Proteomes" id="UP000615326"/>
    </source>
</evidence>
<dbReference type="PANTHER" id="PTHR13947">
    <property type="entry name" value="GNAT FAMILY N-ACETYLTRANSFERASE"/>
    <property type="match status" value="1"/>
</dbReference>
<organism evidence="4 5">
    <name type="scientific">Acetobacter fallax</name>
    <dbReference type="NCBI Taxonomy" id="1737473"/>
    <lineage>
        <taxon>Bacteria</taxon>
        <taxon>Pseudomonadati</taxon>
        <taxon>Pseudomonadota</taxon>
        <taxon>Alphaproteobacteria</taxon>
        <taxon>Acetobacterales</taxon>
        <taxon>Acetobacteraceae</taxon>
        <taxon>Acetobacter</taxon>
    </lineage>
</organism>
<proteinExistence type="inferred from homology"/>
<dbReference type="InterPro" id="IPR016181">
    <property type="entry name" value="Acyl_CoA_acyltransferase"/>
</dbReference>
<dbReference type="Gene3D" id="3.40.630.30">
    <property type="match status" value="1"/>
</dbReference>
<dbReference type="InterPro" id="IPR006464">
    <property type="entry name" value="AcTrfase_RimI/Ard1"/>
</dbReference>
<evidence type="ECO:0000313" key="4">
    <source>
        <dbReference type="EMBL" id="NHO34099.1"/>
    </source>
</evidence>
<dbReference type="EMBL" id="WOSW01000053">
    <property type="protein sequence ID" value="NHO34099.1"/>
    <property type="molecule type" value="Genomic_DNA"/>
</dbReference>
<dbReference type="CDD" id="cd04301">
    <property type="entry name" value="NAT_SF"/>
    <property type="match status" value="1"/>
</dbReference>
<evidence type="ECO:0000256" key="2">
    <source>
        <dbReference type="RuleBase" id="RU363094"/>
    </source>
</evidence>